<dbReference type="EC" id="2.7.13.3" evidence="2"/>
<keyword evidence="3" id="KW-0808">Transferase</keyword>
<dbReference type="EMBL" id="POUD01000467">
    <property type="protein sequence ID" value="PZG03035.1"/>
    <property type="molecule type" value="Genomic_DNA"/>
</dbReference>
<dbReference type="InterPro" id="IPR004358">
    <property type="entry name" value="Sig_transdc_His_kin-like_C"/>
</dbReference>
<protein>
    <recommendedName>
        <fullName evidence="2">histidine kinase</fullName>
        <ecNumber evidence="2">2.7.13.3</ecNumber>
    </recommendedName>
</protein>
<dbReference type="Gene3D" id="3.30.565.10">
    <property type="entry name" value="Histidine kinase-like ATPase, C-terminal domain"/>
    <property type="match status" value="1"/>
</dbReference>
<keyword evidence="8" id="KW-1185">Reference proteome</keyword>
<accession>A0A2W2DCX2</accession>
<dbReference type="SMART" id="SM00387">
    <property type="entry name" value="HATPase_c"/>
    <property type="match status" value="1"/>
</dbReference>
<name>A0A2W2DCX2_9ACTN</name>
<proteinExistence type="predicted"/>
<sequence>MYKSQVRDHGPGIGAEHLPHVFDRFYRADPARSRDGGGTGLGLAIAAALVEAHDGRIEARSRPGEGTTFRVILPVRGPGSAGPGGG</sequence>
<comment type="catalytic activity">
    <reaction evidence="1">
        <text>ATP + protein L-histidine = ADP + protein N-phospho-L-histidine.</text>
        <dbReference type="EC" id="2.7.13.3"/>
    </reaction>
</comment>
<dbReference type="OrthoDB" id="9786919at2"/>
<evidence type="ECO:0000256" key="4">
    <source>
        <dbReference type="ARBA" id="ARBA00022777"/>
    </source>
</evidence>
<dbReference type="Pfam" id="PF02518">
    <property type="entry name" value="HATPase_c"/>
    <property type="match status" value="1"/>
</dbReference>
<dbReference type="InterPro" id="IPR003594">
    <property type="entry name" value="HATPase_dom"/>
</dbReference>
<dbReference type="Proteomes" id="UP000249304">
    <property type="component" value="Unassembled WGS sequence"/>
</dbReference>
<gene>
    <name evidence="7" type="ORF">C1J01_46775</name>
</gene>
<feature type="domain" description="Histidine kinase" evidence="6">
    <location>
        <begin position="1"/>
        <end position="77"/>
    </location>
</feature>
<evidence type="ECO:0000259" key="6">
    <source>
        <dbReference type="PROSITE" id="PS50109"/>
    </source>
</evidence>
<keyword evidence="4" id="KW-0418">Kinase</keyword>
<dbReference type="PROSITE" id="PS50109">
    <property type="entry name" value="HIS_KIN"/>
    <property type="match status" value="1"/>
</dbReference>
<dbReference type="CDD" id="cd00075">
    <property type="entry name" value="HATPase"/>
    <property type="match status" value="1"/>
</dbReference>
<dbReference type="GO" id="GO:0000155">
    <property type="term" value="F:phosphorelay sensor kinase activity"/>
    <property type="evidence" value="ECO:0007669"/>
    <property type="project" value="TreeGrafter"/>
</dbReference>
<dbReference type="PANTHER" id="PTHR43047:SF72">
    <property type="entry name" value="OSMOSENSING HISTIDINE PROTEIN KINASE SLN1"/>
    <property type="match status" value="1"/>
</dbReference>
<organism evidence="7 8">
    <name type="scientific">Nonomuraea aridisoli</name>
    <dbReference type="NCBI Taxonomy" id="2070368"/>
    <lineage>
        <taxon>Bacteria</taxon>
        <taxon>Bacillati</taxon>
        <taxon>Actinomycetota</taxon>
        <taxon>Actinomycetes</taxon>
        <taxon>Streptosporangiales</taxon>
        <taxon>Streptosporangiaceae</taxon>
        <taxon>Nonomuraea</taxon>
    </lineage>
</organism>
<evidence type="ECO:0000313" key="7">
    <source>
        <dbReference type="EMBL" id="PZG03035.1"/>
    </source>
</evidence>
<dbReference type="InterPro" id="IPR036890">
    <property type="entry name" value="HATPase_C_sf"/>
</dbReference>
<dbReference type="AlphaFoldDB" id="A0A2W2DCX2"/>
<dbReference type="PANTHER" id="PTHR43047">
    <property type="entry name" value="TWO-COMPONENT HISTIDINE PROTEIN KINASE"/>
    <property type="match status" value="1"/>
</dbReference>
<evidence type="ECO:0000313" key="8">
    <source>
        <dbReference type="Proteomes" id="UP000249304"/>
    </source>
</evidence>
<evidence type="ECO:0000256" key="5">
    <source>
        <dbReference type="ARBA" id="ARBA00023012"/>
    </source>
</evidence>
<evidence type="ECO:0000256" key="1">
    <source>
        <dbReference type="ARBA" id="ARBA00000085"/>
    </source>
</evidence>
<dbReference type="InterPro" id="IPR005467">
    <property type="entry name" value="His_kinase_dom"/>
</dbReference>
<dbReference type="GO" id="GO:0005886">
    <property type="term" value="C:plasma membrane"/>
    <property type="evidence" value="ECO:0007669"/>
    <property type="project" value="TreeGrafter"/>
</dbReference>
<evidence type="ECO:0000256" key="2">
    <source>
        <dbReference type="ARBA" id="ARBA00012438"/>
    </source>
</evidence>
<dbReference type="GO" id="GO:0009927">
    <property type="term" value="F:histidine phosphotransfer kinase activity"/>
    <property type="evidence" value="ECO:0007669"/>
    <property type="project" value="TreeGrafter"/>
</dbReference>
<dbReference type="PRINTS" id="PR00344">
    <property type="entry name" value="BCTRLSENSOR"/>
</dbReference>
<evidence type="ECO:0000256" key="3">
    <source>
        <dbReference type="ARBA" id="ARBA00022679"/>
    </source>
</evidence>
<reference evidence="7 8" key="1">
    <citation type="submission" date="2018-01" db="EMBL/GenBank/DDBJ databases">
        <title>Draft genome sequence of Nonomuraea sp. KC333.</title>
        <authorList>
            <person name="Sahin N."/>
            <person name="Saygin H."/>
            <person name="Ay H."/>
        </authorList>
    </citation>
    <scope>NUCLEOTIDE SEQUENCE [LARGE SCALE GENOMIC DNA]</scope>
    <source>
        <strain evidence="7 8">KC333</strain>
    </source>
</reference>
<comment type="caution">
    <text evidence="7">The sequence shown here is derived from an EMBL/GenBank/DDBJ whole genome shotgun (WGS) entry which is preliminary data.</text>
</comment>
<dbReference type="SUPFAM" id="SSF55874">
    <property type="entry name" value="ATPase domain of HSP90 chaperone/DNA topoisomerase II/histidine kinase"/>
    <property type="match status" value="1"/>
</dbReference>
<keyword evidence="5" id="KW-0902">Two-component regulatory system</keyword>